<dbReference type="GO" id="GO:0005930">
    <property type="term" value="C:axoneme"/>
    <property type="evidence" value="ECO:0007669"/>
    <property type="project" value="UniProtKB-SubCell"/>
</dbReference>
<keyword evidence="4" id="KW-0493">Microtubule</keyword>
<dbReference type="SUPFAM" id="SSF52540">
    <property type="entry name" value="P-loop containing nucleoside triphosphate hydrolases"/>
    <property type="match status" value="2"/>
</dbReference>
<reference evidence="22 23" key="1">
    <citation type="journal article" date="2007" name="Nature">
        <title>Evolution of genes and genomes on the Drosophila phylogeny.</title>
        <authorList>
            <consortium name="Drosophila 12 Genomes Consortium"/>
            <person name="Clark A.G."/>
            <person name="Eisen M.B."/>
            <person name="Smith D.R."/>
            <person name="Bergman C.M."/>
            <person name="Oliver B."/>
            <person name="Markow T.A."/>
            <person name="Kaufman T.C."/>
            <person name="Kellis M."/>
            <person name="Gelbart W."/>
            <person name="Iyer V.N."/>
            <person name="Pollard D.A."/>
            <person name="Sackton T.B."/>
            <person name="Larracuente A.M."/>
            <person name="Singh N.D."/>
            <person name="Abad J.P."/>
            <person name="Abt D.N."/>
            <person name="Adryan B."/>
            <person name="Aguade M."/>
            <person name="Akashi H."/>
            <person name="Anderson W.W."/>
            <person name="Aquadro C.F."/>
            <person name="Ardell D.H."/>
            <person name="Arguello R."/>
            <person name="Artieri C.G."/>
            <person name="Barbash D.A."/>
            <person name="Barker D."/>
            <person name="Barsanti P."/>
            <person name="Batterham P."/>
            <person name="Batzoglou S."/>
            <person name="Begun D."/>
            <person name="Bhutkar A."/>
            <person name="Blanco E."/>
            <person name="Bosak S.A."/>
            <person name="Bradley R.K."/>
            <person name="Brand A.D."/>
            <person name="Brent M.R."/>
            <person name="Brooks A.N."/>
            <person name="Brown R.H."/>
            <person name="Butlin R.K."/>
            <person name="Caggese C."/>
            <person name="Calvi B.R."/>
            <person name="Bernardo de Carvalho A."/>
            <person name="Caspi A."/>
            <person name="Castrezana S."/>
            <person name="Celniker S.E."/>
            <person name="Chang J.L."/>
            <person name="Chapple C."/>
            <person name="Chatterji S."/>
            <person name="Chinwalla A."/>
            <person name="Civetta A."/>
            <person name="Clifton S.W."/>
            <person name="Comeron J.M."/>
            <person name="Costello J.C."/>
            <person name="Coyne J.A."/>
            <person name="Daub J."/>
            <person name="David R.G."/>
            <person name="Delcher A.L."/>
            <person name="Delehaunty K."/>
            <person name="Do C.B."/>
            <person name="Ebling H."/>
            <person name="Edwards K."/>
            <person name="Eickbush T."/>
            <person name="Evans J.D."/>
            <person name="Filipski A."/>
            <person name="Findeiss S."/>
            <person name="Freyhult E."/>
            <person name="Fulton L."/>
            <person name="Fulton R."/>
            <person name="Garcia A.C."/>
            <person name="Gardiner A."/>
            <person name="Garfield D.A."/>
            <person name="Garvin B.E."/>
            <person name="Gibson G."/>
            <person name="Gilbert D."/>
            <person name="Gnerre S."/>
            <person name="Godfrey J."/>
            <person name="Good R."/>
            <person name="Gotea V."/>
            <person name="Gravely B."/>
            <person name="Greenberg A.J."/>
            <person name="Griffiths-Jones S."/>
            <person name="Gross S."/>
            <person name="Guigo R."/>
            <person name="Gustafson E.A."/>
            <person name="Haerty W."/>
            <person name="Hahn M.W."/>
            <person name="Halligan D.L."/>
            <person name="Halpern A.L."/>
            <person name="Halter G.M."/>
            <person name="Han M.V."/>
            <person name="Heger A."/>
            <person name="Hillier L."/>
            <person name="Hinrichs A.S."/>
            <person name="Holmes I."/>
            <person name="Hoskins R.A."/>
            <person name="Hubisz M.J."/>
            <person name="Hultmark D."/>
            <person name="Huntley M.A."/>
            <person name="Jaffe D.B."/>
            <person name="Jagadeeshan S."/>
            <person name="Jeck W.R."/>
            <person name="Johnson J."/>
            <person name="Jones C.D."/>
            <person name="Jordan W.C."/>
            <person name="Karpen G.H."/>
            <person name="Kataoka E."/>
            <person name="Keightley P.D."/>
            <person name="Kheradpour P."/>
            <person name="Kirkness E.F."/>
            <person name="Koerich L.B."/>
            <person name="Kristiansen K."/>
            <person name="Kudrna D."/>
            <person name="Kulathinal R.J."/>
            <person name="Kumar S."/>
            <person name="Kwok R."/>
            <person name="Lander E."/>
            <person name="Langley C.H."/>
            <person name="Lapoint R."/>
            <person name="Lazzaro B.P."/>
            <person name="Lee S.J."/>
            <person name="Levesque L."/>
            <person name="Li R."/>
            <person name="Lin C.F."/>
            <person name="Lin M.F."/>
            <person name="Lindblad-Toh K."/>
            <person name="Llopart A."/>
            <person name="Long M."/>
            <person name="Low L."/>
            <person name="Lozovsky E."/>
            <person name="Lu J."/>
            <person name="Luo M."/>
            <person name="Machado C.A."/>
            <person name="Makalowski W."/>
            <person name="Marzo M."/>
            <person name="Matsuda M."/>
            <person name="Matzkin L."/>
            <person name="McAllister B."/>
            <person name="McBride C.S."/>
            <person name="McKernan B."/>
            <person name="McKernan K."/>
            <person name="Mendez-Lago M."/>
            <person name="Minx P."/>
            <person name="Mollenhauer M.U."/>
            <person name="Montooth K."/>
            <person name="Mount S.M."/>
            <person name="Mu X."/>
            <person name="Myers E."/>
            <person name="Negre B."/>
            <person name="Newfeld S."/>
            <person name="Nielsen R."/>
            <person name="Noor M.A."/>
            <person name="O'Grady P."/>
            <person name="Pachter L."/>
            <person name="Papaceit M."/>
            <person name="Parisi M.J."/>
            <person name="Parisi M."/>
            <person name="Parts L."/>
            <person name="Pedersen J.S."/>
            <person name="Pesole G."/>
            <person name="Phillippy A.M."/>
            <person name="Ponting C.P."/>
            <person name="Pop M."/>
            <person name="Porcelli D."/>
            <person name="Powell J.R."/>
            <person name="Prohaska S."/>
            <person name="Pruitt K."/>
            <person name="Puig M."/>
            <person name="Quesneville H."/>
            <person name="Ram K.R."/>
            <person name="Rand D."/>
            <person name="Rasmussen M.D."/>
            <person name="Reed L.K."/>
            <person name="Reenan R."/>
            <person name="Reily A."/>
            <person name="Remington K.A."/>
            <person name="Rieger T.T."/>
            <person name="Ritchie M.G."/>
            <person name="Robin C."/>
            <person name="Rogers Y.H."/>
            <person name="Rohde C."/>
            <person name="Rozas J."/>
            <person name="Rubenfield M.J."/>
            <person name="Ruiz A."/>
            <person name="Russo S."/>
            <person name="Salzberg S.L."/>
            <person name="Sanchez-Gracia A."/>
            <person name="Saranga D.J."/>
            <person name="Sato H."/>
            <person name="Schaeffer S.W."/>
            <person name="Schatz M.C."/>
            <person name="Schlenke T."/>
            <person name="Schwartz R."/>
            <person name="Segarra C."/>
            <person name="Singh R.S."/>
            <person name="Sirot L."/>
            <person name="Sirota M."/>
            <person name="Sisneros N.B."/>
            <person name="Smith C.D."/>
            <person name="Smith T.F."/>
            <person name="Spieth J."/>
            <person name="Stage D.E."/>
            <person name="Stark A."/>
            <person name="Stephan W."/>
            <person name="Strausberg R.L."/>
            <person name="Strempel S."/>
            <person name="Sturgill D."/>
            <person name="Sutton G."/>
            <person name="Sutton G.G."/>
            <person name="Tao W."/>
            <person name="Teichmann S."/>
            <person name="Tobari Y.N."/>
            <person name="Tomimura Y."/>
            <person name="Tsolas J.M."/>
            <person name="Valente V.L."/>
            <person name="Venter E."/>
            <person name="Venter J.C."/>
            <person name="Vicario S."/>
            <person name="Vieira F.G."/>
            <person name="Vilella A.J."/>
            <person name="Villasante A."/>
            <person name="Walenz B."/>
            <person name="Wang J."/>
            <person name="Wasserman M."/>
            <person name="Watts T."/>
            <person name="Wilson D."/>
            <person name="Wilson R.K."/>
            <person name="Wing R.A."/>
            <person name="Wolfner M.F."/>
            <person name="Wong A."/>
            <person name="Wong G.K."/>
            <person name="Wu C.I."/>
            <person name="Wu G."/>
            <person name="Yamamoto D."/>
            <person name="Yang H.P."/>
            <person name="Yang S.P."/>
            <person name="Yorke J.A."/>
            <person name="Yoshida K."/>
            <person name="Zdobnov E."/>
            <person name="Zhang P."/>
            <person name="Zhang Y."/>
            <person name="Zimin A.V."/>
            <person name="Baldwin J."/>
            <person name="Abdouelleil A."/>
            <person name="Abdulkadir J."/>
            <person name="Abebe A."/>
            <person name="Abera B."/>
            <person name="Abreu J."/>
            <person name="Acer S.C."/>
            <person name="Aftuck L."/>
            <person name="Alexander A."/>
            <person name="An P."/>
            <person name="Anderson E."/>
            <person name="Anderson S."/>
            <person name="Arachi H."/>
            <person name="Azer M."/>
            <person name="Bachantsang P."/>
            <person name="Barry A."/>
            <person name="Bayul T."/>
            <person name="Berlin A."/>
            <person name="Bessette D."/>
            <person name="Bloom T."/>
            <person name="Blye J."/>
            <person name="Boguslavskiy L."/>
            <person name="Bonnet C."/>
            <person name="Boukhgalter B."/>
            <person name="Bourzgui I."/>
            <person name="Brown A."/>
            <person name="Cahill P."/>
            <person name="Channer S."/>
            <person name="Cheshatsang Y."/>
            <person name="Chuda L."/>
            <person name="Citroen M."/>
            <person name="Collymore A."/>
            <person name="Cooke P."/>
            <person name="Costello M."/>
            <person name="D'Aco K."/>
            <person name="Daza R."/>
            <person name="De Haan G."/>
            <person name="DeGray S."/>
            <person name="DeMaso C."/>
            <person name="Dhargay N."/>
            <person name="Dooley K."/>
            <person name="Dooley E."/>
            <person name="Doricent M."/>
            <person name="Dorje P."/>
            <person name="Dorjee K."/>
            <person name="Dupes A."/>
            <person name="Elong R."/>
            <person name="Falk J."/>
            <person name="Farina A."/>
            <person name="Faro S."/>
            <person name="Ferguson D."/>
            <person name="Fisher S."/>
            <person name="Foley C.D."/>
            <person name="Franke A."/>
            <person name="Friedrich D."/>
            <person name="Gadbois L."/>
            <person name="Gearin G."/>
            <person name="Gearin C.R."/>
            <person name="Giannoukos G."/>
            <person name="Goode T."/>
            <person name="Graham J."/>
            <person name="Grandbois E."/>
            <person name="Grewal S."/>
            <person name="Gyaltsen K."/>
            <person name="Hafez N."/>
            <person name="Hagos B."/>
            <person name="Hall J."/>
            <person name="Henson C."/>
            <person name="Hollinger A."/>
            <person name="Honan T."/>
            <person name="Huard M.D."/>
            <person name="Hughes L."/>
            <person name="Hurhula B."/>
            <person name="Husby M.E."/>
            <person name="Kamat A."/>
            <person name="Kanga B."/>
            <person name="Kashin S."/>
            <person name="Khazanovich D."/>
            <person name="Kisner P."/>
            <person name="Lance K."/>
            <person name="Lara M."/>
            <person name="Lee W."/>
            <person name="Lennon N."/>
            <person name="Letendre F."/>
            <person name="LeVine R."/>
            <person name="Lipovsky A."/>
            <person name="Liu X."/>
            <person name="Liu J."/>
            <person name="Liu S."/>
            <person name="Lokyitsang T."/>
            <person name="Lokyitsang Y."/>
            <person name="Lubonja R."/>
            <person name="Lui A."/>
            <person name="MacDonald P."/>
            <person name="Magnisalis V."/>
            <person name="Maru K."/>
            <person name="Matthews C."/>
            <person name="McCusker W."/>
            <person name="McDonough S."/>
            <person name="Mehta T."/>
            <person name="Meldrim J."/>
            <person name="Meneus L."/>
            <person name="Mihai O."/>
            <person name="Mihalev A."/>
            <person name="Mihova T."/>
            <person name="Mittelman R."/>
            <person name="Mlenga V."/>
            <person name="Montmayeur A."/>
            <person name="Mulrain L."/>
            <person name="Navidi A."/>
            <person name="Naylor J."/>
            <person name="Negash T."/>
            <person name="Nguyen T."/>
            <person name="Nguyen N."/>
            <person name="Nicol R."/>
            <person name="Norbu C."/>
            <person name="Norbu N."/>
            <person name="Novod N."/>
            <person name="O'Neill B."/>
            <person name="Osman S."/>
            <person name="Markiewicz E."/>
            <person name="Oyono O.L."/>
            <person name="Patti C."/>
            <person name="Phunkhang P."/>
            <person name="Pierre F."/>
            <person name="Priest M."/>
            <person name="Raghuraman S."/>
            <person name="Rege F."/>
            <person name="Reyes R."/>
            <person name="Rise C."/>
            <person name="Rogov P."/>
            <person name="Ross K."/>
            <person name="Ryan E."/>
            <person name="Settipalli S."/>
            <person name="Shea T."/>
            <person name="Sherpa N."/>
            <person name="Shi L."/>
            <person name="Shih D."/>
            <person name="Sparrow T."/>
            <person name="Spaulding J."/>
            <person name="Stalker J."/>
            <person name="Stange-Thomann N."/>
            <person name="Stavropoulos S."/>
            <person name="Stone C."/>
            <person name="Strader C."/>
            <person name="Tesfaye S."/>
            <person name="Thomson T."/>
            <person name="Thoulutsang Y."/>
            <person name="Thoulutsang D."/>
            <person name="Topham K."/>
            <person name="Topping I."/>
            <person name="Tsamla T."/>
            <person name="Vassiliev H."/>
            <person name="Vo A."/>
            <person name="Wangchuk T."/>
            <person name="Wangdi T."/>
            <person name="Weiand M."/>
            <person name="Wilkinson J."/>
            <person name="Wilson A."/>
            <person name="Yadav S."/>
            <person name="Young G."/>
            <person name="Yu Q."/>
            <person name="Zembek L."/>
            <person name="Zhong D."/>
            <person name="Zimmer A."/>
            <person name="Zwirko Z."/>
            <person name="Jaffe D.B."/>
            <person name="Alvarez P."/>
            <person name="Brockman W."/>
            <person name="Butler J."/>
            <person name="Chin C."/>
            <person name="Gnerre S."/>
            <person name="Grabherr M."/>
            <person name="Kleber M."/>
            <person name="Mauceli E."/>
            <person name="MacCallum I."/>
        </authorList>
    </citation>
    <scope>NUCLEOTIDE SEQUENCE [LARGE SCALE GENOMIC DNA]</scope>
    <source>
        <strain evidence="23">white501</strain>
    </source>
</reference>
<dbReference type="Pfam" id="PF18198">
    <property type="entry name" value="AAA_lid_11"/>
    <property type="match status" value="1"/>
</dbReference>
<dbReference type="HOGENOM" id="CLU_000038_0_2_1"/>
<protein>
    <submittedName>
        <fullName evidence="22">GD13441</fullName>
    </submittedName>
</protein>
<dbReference type="Pfam" id="PF22597">
    <property type="entry name" value="DYN_lid"/>
    <property type="match status" value="1"/>
</dbReference>
<dbReference type="InterPro" id="IPR024743">
    <property type="entry name" value="Dynein_HC_stalk"/>
</dbReference>
<dbReference type="GO" id="GO:0036126">
    <property type="term" value="C:sperm flagellum"/>
    <property type="evidence" value="ECO:0007669"/>
    <property type="project" value="EnsemblMetazoa"/>
</dbReference>
<dbReference type="GO" id="GO:0045505">
    <property type="term" value="F:dynein intermediate chain binding"/>
    <property type="evidence" value="ECO:0007669"/>
    <property type="project" value="InterPro"/>
</dbReference>
<dbReference type="FunFam" id="1.20.920.20:FF:000006">
    <property type="entry name" value="Dynein, axonemal, heavy chain 6"/>
    <property type="match status" value="1"/>
</dbReference>
<evidence type="ECO:0000256" key="3">
    <source>
        <dbReference type="ARBA" id="ARBA00022490"/>
    </source>
</evidence>
<dbReference type="STRING" id="7240.B4QMK3"/>
<evidence type="ECO:0000259" key="19">
    <source>
        <dbReference type="Pfam" id="PF18198"/>
    </source>
</evidence>
<gene>
    <name evidence="22" type="primary">Dsim\GD13441</name>
    <name evidence="22" type="ORF">Dsim_GD13441</name>
</gene>
<dbReference type="Gene3D" id="1.20.920.30">
    <property type="match status" value="1"/>
</dbReference>
<dbReference type="Gene3D" id="1.10.472.130">
    <property type="match status" value="1"/>
</dbReference>
<dbReference type="InterPro" id="IPR042219">
    <property type="entry name" value="AAA_lid_11_sf"/>
</dbReference>
<evidence type="ECO:0000256" key="11">
    <source>
        <dbReference type="ARBA" id="ARBA00023212"/>
    </source>
</evidence>
<comment type="similarity">
    <text evidence="2">Belongs to the dynein heavy chain family.</text>
</comment>
<dbReference type="Gene3D" id="1.20.1270.280">
    <property type="match status" value="1"/>
</dbReference>
<evidence type="ECO:0000313" key="22">
    <source>
        <dbReference type="EMBL" id="EDX08860.1"/>
    </source>
</evidence>
<dbReference type="Pfam" id="PF12775">
    <property type="entry name" value="AAA_7"/>
    <property type="match status" value="1"/>
</dbReference>
<evidence type="ECO:0000256" key="8">
    <source>
        <dbReference type="ARBA" id="ARBA00023054"/>
    </source>
</evidence>
<feature type="domain" description="Dynein heavy chain AAA lid" evidence="19">
    <location>
        <begin position="2438"/>
        <end position="2577"/>
    </location>
</feature>
<dbReference type="InterPro" id="IPR004273">
    <property type="entry name" value="Dynein_heavy_D6_P-loop"/>
</dbReference>
<dbReference type="FunFam" id="3.40.50.300:FF:000362">
    <property type="entry name" value="Dynein, axonemal, heavy chain 6"/>
    <property type="match status" value="1"/>
</dbReference>
<evidence type="ECO:0000259" key="16">
    <source>
        <dbReference type="Pfam" id="PF12780"/>
    </source>
</evidence>
<dbReference type="InterPro" id="IPR054354">
    <property type="entry name" value="DYNC2H1-like_lid"/>
</dbReference>
<dbReference type="GO" id="GO:0030286">
    <property type="term" value="C:dynein complex"/>
    <property type="evidence" value="ECO:0007669"/>
    <property type="project" value="UniProtKB-KW"/>
</dbReference>
<dbReference type="FunFam" id="1.10.8.720:FF:000001">
    <property type="entry name" value="dynein heavy chain 7, axonemal"/>
    <property type="match status" value="1"/>
</dbReference>
<evidence type="ECO:0000256" key="4">
    <source>
        <dbReference type="ARBA" id="ARBA00022701"/>
    </source>
</evidence>
<dbReference type="Gene3D" id="1.10.8.720">
    <property type="entry name" value="Region D6 of dynein motor"/>
    <property type="match status" value="1"/>
</dbReference>
<dbReference type="Pfam" id="PF12780">
    <property type="entry name" value="AAA_8"/>
    <property type="match status" value="1"/>
</dbReference>
<keyword evidence="11" id="KW-0206">Cytoskeleton</keyword>
<dbReference type="EMBL" id="CM000363">
    <property type="protein sequence ID" value="EDX08860.1"/>
    <property type="molecule type" value="Genomic_DNA"/>
</dbReference>
<sequence>MYTKKLERMHRPASDITKYDNEPYMKNPLLKFRISEVHERRHYQFLKQKAADVKVRVARQQWQPEPDMRLLPQSHYEDNLRREVRKIVVPPMLRRTEAKILSFASERLKNKYPELVQAYMHDVHEEFNRLMKVYSMKNILRHPEFSDEDPAQFELPRPDIGFRRPGRTQNYSNFLENRRRIAQKLLILQLPLRAILNISVGELPRLACIFNYVLATGAMQQQLGLGGREALSYKFYHKYIQNQLDKVNTFLRWTWYPKIVQVLRKLMRKRVMPMSTWKRSWNAMEALMNREMTNMKIRTFEEMYRMCSHPRTMPMMRMSLEWSEFSSDLDTRPNAWSILRTFAEIATEISMVGYRMEPLQPQVQTLTSMAAYAKVNDYLKIEMNENFLKDVIDKVQNIILRTYQEVIQYVEGFRDKYYALYSWQERDALNQFLSEPHEFEEYFARIDMYYGFIQMLRSEPATEYFVMAVIHNEPAILGLRTLAENLIHEITTIIIREHIKAEVDICDEFEKINNYFQHVQMGIMNPKSITMNQLYGSFDPISYEWTDGLVAKIFRDFAMTPTPDRKWVIFDGPVDAVWIENMNTVLDDNKKLCLTSGEVITMSNEMSMVFEVMDLAQASPATVSRCGMIYMEPSTLGWRAFAKTWLKKADPRWADEEGVPYVMALMQWLLPPCQTFVRRFCSQFIKPGEFNCMLTTFDLFDMQIAEAIEENPEDYQKYLQTYFQAAILFALIWGVGGVLDTASREKFDVFLKKLWDTDPPPPEPLGKMEITPPTEGLLVDYVFLYKQRGAWRYWPDLAKRMDVEETKTGVIVPTVDTARYIHLLKMHVEHKKRMLLVGPTGTGKTVYVQNYLMNKLDKEVFETGFITFTVMISANQCQDLLISKLQKWKRGIYGPPKGMQSVLFVDDMNMPVKEVYGAQPPLELLRQFFDYGHVYDLKDSSKVYIHNVLIMAACGLPGGSRQDVYARFLNHFNVYSINTFSDDSMFRIFLNVALNGFRRAGHGQDVFVVTNQIVSATQSIYKSVQSEIRATPSKSHYIFNLRDISRVVTGCTLVRKESVTDKKIFVRVWYHEAMRVFYDRLVDDVDRKWMFEKLNECLKANFKDKVETIFDRYCVQGPDEAVFTMEAASNILFGVYFDEDSVPDERRYEEVPSVEVFLNLALTSLDDYNSTRRNKMDITLFTFALQHLNRICRIISIQGASALIIGLGGSGRQSLTKLATNMVQTSFFQPEITKNYGANDWHDDIKAILKEAGGMNKHTTFLITENQIKMELFLQDIDCLLNQGEVPNIFPIDEKQEVLEMVRLAAQGGNRNIDVSALQVFSFFVDRCKQKLHMILSFSPIGDALRTRVRLYPSLVNCCTIDWYDSWPEEALQMIAKMSLVDVNVPSEDIKLAIMDTCQYFHTTAARSTRAFCQMTGRHIYQTNASFIELIRSFQTLIERKQSETMLAKMRYIGGLDTLAQAAAAISIMQRDLNALQPKLVALAESSRKMMLEINKETLAASAAAEQVKRDEEVASVQAEAAQVLKQDCERDLAKAIPVLEDALAALNTLKPADITLVKSMKNPPPVIKLVMAAVCVIKGIPAERIPDPASGKMVLDFWGPSKRLLGEMNFLPGLKEFDKDNIPTEIVKRIRKEFIPNKDFDPQVVAKASSAAKGLCQWIIAMMMYDEVAKVVAPKKAKLAGAEKEYADTMEFLAQKRALALALEEKVALLNIELTKANAEMQKTEEHAENCRNKLLRAEALIGGLGGEKSRWNKAAEDLQELYDHLPGDVLISCGIIAYLSAVNLQYRSECVKDWFKKVTDLKIPCSSHYSITDVLGLEVTIQNWQLDGLPNDEFSSENAIISANSSRYSLFIDPQAQANNWLKNMERKNRLNCVKFNQSNYMKVIAEALEYGTPVIIENVQEELEVPLDPILMRQTFVQGGIKHISLGEAVVPVNPNFRLYMTCNLRNPHFLPETFNKVTVINFALTQNALMDQLLSIVVAKERPDLQELRITLTTEAAANKGALRDAENMILKTLSAGGDILENEAAIQILADSKGLSKDIVEKQEAAKETVAKIEAFRLNYKPVAVHSSILYYSITDLPNIDPMYQFSLNWYINLYMYSIETANKSKDLPRRIKFLVDGFTRNLYNNVCRSIFEKDKLLYSFILTARILLGTGQVEMRHFAHLVTNAKESTNIPPNPDPSWITETVWLNVLRLEELKELRGIVDHFKSHLHAWQAIYDHSSPEKQPLPPPWQDKTTAFEKIIVLKALRPDSVFLAVRLFIAESIGDQYVTPPEFDISKSYADSTALTPLVFILSPGADPLGSLLAFAEKMGQEETFQSISLGQGQGPIATALIKNAQEMGYWVCLQNCHLAASWMPYLEYLWENMDTFNTTPNFRIWLTAYPTPQFPVTILQNGVKMTNEPPTGLKENLMRSYNSEPINDYEFYTGCAKQDRAFTRLLYGICFFHAVVQERRKYGPLGWNIAYGFNESDLQISVLQLSMLLNQYDHVPYDAISYLTSECNYGGRVTDNWDRRLIVTILADFCNAQAVSDNRYRFASDDRYILPRKTEHREILRYLDENLPSLAPPEVYGLHANSGITRDLQTTKTLLDSMILLLGSEAAGSAGAGVSVEQVILDTLKQIEREMPADMDIEAAAEKYPVDYNESMNTVVVQEMERFLKLQKEIRTTCRDLAMGIKGIIVMTPDLENVMTAMKFNRIPTKWMSKSYPCLKPLGSYVQDLYKRLNWLHDWHHHGKPPTFWLSGFFFTQAFLTGAMQNFARKYKIPIDTLTFDYDVLKVETKTSPPDDGVYCNGLYLEGARWEWRENTLVEQFPKVLIYAMPVIFFRPVGLVDVVEGSRYRCPLYKTAERKGTLSTTGHSTNYVVPLLLNTNVKASHWVKRSVALICQTSD</sequence>
<evidence type="ECO:0000259" key="20">
    <source>
        <dbReference type="Pfam" id="PF18199"/>
    </source>
</evidence>
<dbReference type="InterPro" id="IPR035706">
    <property type="entry name" value="AAA_9"/>
</dbReference>
<comment type="subcellular location">
    <subcellularLocation>
        <location evidence="1">Cytoplasm</location>
        <location evidence="1">Cytoskeleton</location>
        <location evidence="1">Cilium axoneme</location>
    </subcellularLocation>
</comment>
<dbReference type="GO" id="GO:0008569">
    <property type="term" value="F:minus-end-directed microtubule motor activity"/>
    <property type="evidence" value="ECO:0007669"/>
    <property type="project" value="InterPro"/>
</dbReference>
<dbReference type="InterPro" id="IPR041658">
    <property type="entry name" value="AAA_lid_11"/>
</dbReference>
<dbReference type="OrthoDB" id="424310at2759"/>
<feature type="domain" description="Dynein heavy chain region D6 P-loop" evidence="14">
    <location>
        <begin position="2289"/>
        <end position="2402"/>
    </location>
</feature>
<dbReference type="InterPro" id="IPR043160">
    <property type="entry name" value="Dynein_C_barrel"/>
</dbReference>
<keyword evidence="3" id="KW-0963">Cytoplasm</keyword>
<dbReference type="Gene3D" id="3.10.490.20">
    <property type="match status" value="1"/>
</dbReference>
<dbReference type="PANTHER" id="PTHR22878">
    <property type="entry name" value="DYNEIN HEAVY CHAIN 6, AXONEMAL-LIKE-RELATED"/>
    <property type="match status" value="1"/>
</dbReference>
<dbReference type="SMR" id="B4QMK3"/>
<evidence type="ECO:0000256" key="9">
    <source>
        <dbReference type="ARBA" id="ARBA00023069"/>
    </source>
</evidence>
<evidence type="ECO:0000256" key="10">
    <source>
        <dbReference type="ARBA" id="ARBA00023175"/>
    </source>
</evidence>
<dbReference type="InterPro" id="IPR041466">
    <property type="entry name" value="Dynein_AAA5_ext"/>
</dbReference>
<proteinExistence type="inferred from homology"/>
<evidence type="ECO:0000256" key="6">
    <source>
        <dbReference type="ARBA" id="ARBA00022840"/>
    </source>
</evidence>
<evidence type="ECO:0000313" key="23">
    <source>
        <dbReference type="Proteomes" id="UP000000304"/>
    </source>
</evidence>
<dbReference type="InterPro" id="IPR026983">
    <property type="entry name" value="DHC"/>
</dbReference>
<dbReference type="InterPro" id="IPR024317">
    <property type="entry name" value="Dynein_heavy_chain_D4_dom"/>
</dbReference>
<dbReference type="FunFam" id="1.20.1270.280:FF:000010">
    <property type="entry name" value="Dynein heavy chain"/>
    <property type="match status" value="1"/>
</dbReference>
<keyword evidence="9" id="KW-0969">Cilium</keyword>
<keyword evidence="7" id="KW-0243">Dynein</keyword>
<keyword evidence="8 13" id="KW-0175">Coiled coil</keyword>
<feature type="coiled-coil region" evidence="13">
    <location>
        <begin position="1701"/>
        <end position="1742"/>
    </location>
</feature>
<dbReference type="Gene3D" id="3.40.50.300">
    <property type="entry name" value="P-loop containing nucleotide triphosphate hydrolases"/>
    <property type="match status" value="4"/>
</dbReference>
<dbReference type="Pfam" id="PF18199">
    <property type="entry name" value="Dynein_C"/>
    <property type="match status" value="1"/>
</dbReference>
<evidence type="ECO:0000256" key="13">
    <source>
        <dbReference type="SAM" id="Coils"/>
    </source>
</evidence>
<keyword evidence="5" id="KW-0547">Nucleotide-binding</keyword>
<evidence type="ECO:0000256" key="1">
    <source>
        <dbReference type="ARBA" id="ARBA00004430"/>
    </source>
</evidence>
<dbReference type="PhylomeDB" id="B4QMK3"/>
<organism evidence="22 23">
    <name type="scientific">Drosophila simulans</name>
    <name type="common">Fruit fly</name>
    <dbReference type="NCBI Taxonomy" id="7240"/>
    <lineage>
        <taxon>Eukaryota</taxon>
        <taxon>Metazoa</taxon>
        <taxon>Ecdysozoa</taxon>
        <taxon>Arthropoda</taxon>
        <taxon>Hexapoda</taxon>
        <taxon>Insecta</taxon>
        <taxon>Pterygota</taxon>
        <taxon>Neoptera</taxon>
        <taxon>Endopterygota</taxon>
        <taxon>Diptera</taxon>
        <taxon>Brachycera</taxon>
        <taxon>Muscomorpha</taxon>
        <taxon>Ephydroidea</taxon>
        <taxon>Drosophilidae</taxon>
        <taxon>Drosophila</taxon>
        <taxon>Sophophora</taxon>
    </lineage>
</organism>
<keyword evidence="6" id="KW-0067">ATP-binding</keyword>
<dbReference type="FunFam" id="3.10.490.20:FF:000001">
    <property type="entry name" value="dynein heavy chain 7, axonemal"/>
    <property type="match status" value="1"/>
</dbReference>
<feature type="domain" description="Dynein heavy chain coiled coil stalk" evidence="15">
    <location>
        <begin position="1456"/>
        <end position="1795"/>
    </location>
</feature>
<dbReference type="Gene3D" id="1.10.8.1220">
    <property type="match status" value="1"/>
</dbReference>
<evidence type="ECO:0000259" key="15">
    <source>
        <dbReference type="Pfam" id="PF12777"/>
    </source>
</evidence>
<evidence type="ECO:0000256" key="2">
    <source>
        <dbReference type="ARBA" id="ARBA00008887"/>
    </source>
</evidence>
<feature type="domain" description="Dynein heavy chain AAA module D4" evidence="16">
    <location>
        <begin position="1176"/>
        <end position="1437"/>
    </location>
</feature>
<dbReference type="GO" id="GO:1904115">
    <property type="term" value="C:axon cytoplasm"/>
    <property type="evidence" value="ECO:0007669"/>
    <property type="project" value="GOC"/>
</dbReference>
<dbReference type="Pfam" id="PF17852">
    <property type="entry name" value="Dynein_AAA_lid"/>
    <property type="match status" value="1"/>
</dbReference>
<feature type="domain" description="Dynein heavy chain C-terminal" evidence="20">
    <location>
        <begin position="2585"/>
        <end position="2887"/>
    </location>
</feature>
<dbReference type="GO" id="GO:0030317">
    <property type="term" value="P:flagellated sperm motility"/>
    <property type="evidence" value="ECO:0007669"/>
    <property type="project" value="EnsemblMetazoa"/>
</dbReference>
<dbReference type="FunFam" id="3.40.50.300:FF:006054">
    <property type="entry name" value="Uncharacterized protein"/>
    <property type="match status" value="1"/>
</dbReference>
<dbReference type="GO" id="GO:0008090">
    <property type="term" value="P:retrograde axonal transport"/>
    <property type="evidence" value="ECO:0007669"/>
    <property type="project" value="EnsemblMetazoa"/>
</dbReference>
<feature type="domain" description="Dynein 2 heavy chain 1 cytoplasmic ATPase lid" evidence="21">
    <location>
        <begin position="1011"/>
        <end position="1086"/>
    </location>
</feature>
<dbReference type="Pfam" id="PF12777">
    <property type="entry name" value="MT"/>
    <property type="match status" value="1"/>
</dbReference>
<keyword evidence="12" id="KW-0966">Cell projection</keyword>
<dbReference type="Proteomes" id="UP000000304">
    <property type="component" value="Chromosome 3L"/>
</dbReference>
<feature type="domain" description="Dynein heavy chain ATP-binding dynein motor region" evidence="17">
    <location>
        <begin position="1824"/>
        <end position="2044"/>
    </location>
</feature>
<dbReference type="FunFam" id="1.20.920.30:FF:000005">
    <property type="entry name" value="Dynein, axonemal, heavy chain 2"/>
    <property type="match status" value="1"/>
</dbReference>
<evidence type="ECO:0000256" key="7">
    <source>
        <dbReference type="ARBA" id="ARBA00023017"/>
    </source>
</evidence>
<dbReference type="InterPro" id="IPR027417">
    <property type="entry name" value="P-loop_NTPase"/>
</dbReference>
<keyword evidence="23" id="KW-1185">Reference proteome</keyword>
<dbReference type="Pfam" id="PF03028">
    <property type="entry name" value="Dynein_heavy"/>
    <property type="match status" value="1"/>
</dbReference>
<feature type="domain" description="Dynein heavy chain AAA 5 extension" evidence="18">
    <location>
        <begin position="664"/>
        <end position="795"/>
    </location>
</feature>
<dbReference type="GO" id="GO:0005524">
    <property type="term" value="F:ATP binding"/>
    <property type="evidence" value="ECO:0007669"/>
    <property type="project" value="UniProtKB-KW"/>
</dbReference>
<evidence type="ECO:0000259" key="18">
    <source>
        <dbReference type="Pfam" id="PF17852"/>
    </source>
</evidence>
<dbReference type="FunFam" id="3.40.50.300:FF:001145">
    <property type="entry name" value="Putative dynein heavy chain"/>
    <property type="match status" value="1"/>
</dbReference>
<dbReference type="Pfam" id="PF12781">
    <property type="entry name" value="AAA_9"/>
    <property type="match status" value="1"/>
</dbReference>
<dbReference type="GO" id="GO:0051959">
    <property type="term" value="F:dynein light intermediate chain binding"/>
    <property type="evidence" value="ECO:0007669"/>
    <property type="project" value="InterPro"/>
</dbReference>
<dbReference type="OMA" id="DECEANM"/>
<evidence type="ECO:0000256" key="5">
    <source>
        <dbReference type="ARBA" id="ARBA00022741"/>
    </source>
</evidence>
<dbReference type="Gene3D" id="6.10.140.1060">
    <property type="match status" value="1"/>
</dbReference>
<dbReference type="GO" id="GO:0005874">
    <property type="term" value="C:microtubule"/>
    <property type="evidence" value="ECO:0007669"/>
    <property type="project" value="UniProtKB-KW"/>
</dbReference>
<keyword evidence="10" id="KW-0505">Motor protein</keyword>
<dbReference type="Gene3D" id="1.20.920.20">
    <property type="match status" value="1"/>
</dbReference>
<accession>B4QMK3</accession>
<dbReference type="PANTHER" id="PTHR22878:SF70">
    <property type="entry name" value="DYNEIN HEAVY CHAIN 2, AXONEMAL"/>
    <property type="match status" value="1"/>
</dbReference>
<name>B4QMK3_DROSI</name>
<evidence type="ECO:0000259" key="17">
    <source>
        <dbReference type="Pfam" id="PF12781"/>
    </source>
</evidence>
<evidence type="ECO:0000259" key="21">
    <source>
        <dbReference type="Pfam" id="PF22597"/>
    </source>
</evidence>
<dbReference type="FunFam" id="1.10.8.1220:FF:000001">
    <property type="entry name" value="Dynein axonemal heavy chain 5"/>
    <property type="match status" value="1"/>
</dbReference>
<evidence type="ECO:0000256" key="12">
    <source>
        <dbReference type="ARBA" id="ARBA00023273"/>
    </source>
</evidence>
<evidence type="ECO:0000259" key="14">
    <source>
        <dbReference type="Pfam" id="PF03028"/>
    </source>
</evidence>
<dbReference type="FunFam" id="3.40.50.300:FF:002141">
    <property type="entry name" value="Dynein heavy chain"/>
    <property type="match status" value="1"/>
</dbReference>
<dbReference type="InterPro" id="IPR041228">
    <property type="entry name" value="Dynein_C"/>
</dbReference>